<dbReference type="GO" id="GO:0006107">
    <property type="term" value="P:oxaloacetate metabolic process"/>
    <property type="evidence" value="ECO:0007669"/>
    <property type="project" value="TreeGrafter"/>
</dbReference>
<dbReference type="KEGG" id="mtw:CQW49_12570"/>
<dbReference type="PANTHER" id="PTHR32308">
    <property type="entry name" value="LYASE BETA SUBUNIT, PUTATIVE (AFU_ORTHOLOGUE AFUA_4G13030)-RELATED"/>
    <property type="match status" value="1"/>
</dbReference>
<dbReference type="GO" id="GO:0000287">
    <property type="term" value="F:magnesium ion binding"/>
    <property type="evidence" value="ECO:0007669"/>
    <property type="project" value="TreeGrafter"/>
</dbReference>
<dbReference type="AlphaFoldDB" id="A0A2D2D102"/>
<evidence type="ECO:0000256" key="3">
    <source>
        <dbReference type="ARBA" id="ARBA00022842"/>
    </source>
</evidence>
<dbReference type="STRING" id="595536.GCA_000178815_02652"/>
<dbReference type="EMBL" id="CP023737">
    <property type="protein sequence ID" value="ATQ68624.1"/>
    <property type="molecule type" value="Genomic_DNA"/>
</dbReference>
<dbReference type="InterPro" id="IPR005000">
    <property type="entry name" value="Aldolase/citrate-lyase_domain"/>
</dbReference>
<feature type="domain" description="HpcH/HpaI aldolase/citrate lyase" evidence="4">
    <location>
        <begin position="8"/>
        <end position="219"/>
    </location>
</feature>
<dbReference type="Proteomes" id="UP000230709">
    <property type="component" value="Chromosome"/>
</dbReference>
<comment type="cofactor">
    <cofactor evidence="1">
        <name>Mg(2+)</name>
        <dbReference type="ChEBI" id="CHEBI:18420"/>
    </cofactor>
</comment>
<name>A0A2D2D102_METT3</name>
<evidence type="ECO:0000256" key="2">
    <source>
        <dbReference type="ARBA" id="ARBA00022723"/>
    </source>
</evidence>
<dbReference type="InterPro" id="IPR040442">
    <property type="entry name" value="Pyrv_kinase-like_dom_sf"/>
</dbReference>
<sequence length="238" mass="23859">MRSFLLVTAQSDALDAALESEADALVLDLGGRGDARAAAAAFLARARGRPGPALFVKVAALGGAEIDDDLAAIVAAAAHGVALPRACGGASLQHLSAKLAVAEAMAGRDDGATRILALATQTPAAIFALGDYAGASTRLDALAFDTEELRRALGAAPDDASLREPGSPFAHARAGLRLAAAAAKVAAIDRPFPAQGDPAGLAAECRAARRDGFAGKLAAASWQVREINAAFDGAKATV</sequence>
<dbReference type="InterPro" id="IPR015813">
    <property type="entry name" value="Pyrv/PenolPyrv_kinase-like_dom"/>
</dbReference>
<gene>
    <name evidence="5" type="ORF">CQW49_12570</name>
</gene>
<protein>
    <submittedName>
        <fullName evidence="5">Aldolase</fullName>
    </submittedName>
</protein>
<evidence type="ECO:0000313" key="6">
    <source>
        <dbReference type="Proteomes" id="UP000230709"/>
    </source>
</evidence>
<dbReference type="PANTHER" id="PTHR32308:SF0">
    <property type="entry name" value="HPCH_HPAI ALDOLASE_CITRATE LYASE DOMAIN-CONTAINING PROTEIN"/>
    <property type="match status" value="1"/>
</dbReference>
<dbReference type="Pfam" id="PF03328">
    <property type="entry name" value="HpcH_HpaI"/>
    <property type="match status" value="1"/>
</dbReference>
<proteinExistence type="predicted"/>
<dbReference type="Gene3D" id="3.20.20.60">
    <property type="entry name" value="Phosphoenolpyruvate-binding domains"/>
    <property type="match status" value="1"/>
</dbReference>
<keyword evidence="3" id="KW-0460">Magnesium</keyword>
<organism evidence="5 6">
    <name type="scientific">Methylosinus trichosporium (strain ATCC 35070 / NCIMB 11131 / UNIQEM 75 / OB3b)</name>
    <dbReference type="NCBI Taxonomy" id="595536"/>
    <lineage>
        <taxon>Bacteria</taxon>
        <taxon>Pseudomonadati</taxon>
        <taxon>Pseudomonadota</taxon>
        <taxon>Alphaproteobacteria</taxon>
        <taxon>Hyphomicrobiales</taxon>
        <taxon>Methylocystaceae</taxon>
        <taxon>Methylosinus</taxon>
    </lineage>
</organism>
<evidence type="ECO:0000313" key="5">
    <source>
        <dbReference type="EMBL" id="ATQ68624.1"/>
    </source>
</evidence>
<dbReference type="GO" id="GO:0003824">
    <property type="term" value="F:catalytic activity"/>
    <property type="evidence" value="ECO:0007669"/>
    <property type="project" value="InterPro"/>
</dbReference>
<keyword evidence="2" id="KW-0479">Metal-binding</keyword>
<dbReference type="RefSeq" id="WP_003609309.1">
    <property type="nucleotide sequence ID" value="NZ_ADVE02000001.1"/>
</dbReference>
<reference evidence="6" key="1">
    <citation type="submission" date="2017-10" db="EMBL/GenBank/DDBJ databases">
        <title>Completed PacBio SMRT sequence of Methylosinus trichosporium OB3b reveals presence of a third large plasmid.</title>
        <authorList>
            <person name="Charles T.C."/>
            <person name="Lynch M.D.J."/>
            <person name="Heil J.R."/>
            <person name="Cheng J."/>
        </authorList>
    </citation>
    <scope>NUCLEOTIDE SEQUENCE [LARGE SCALE GENOMIC DNA]</scope>
    <source>
        <strain evidence="6">OB3b</strain>
    </source>
</reference>
<accession>A0A2D2D102</accession>
<keyword evidence="6" id="KW-1185">Reference proteome</keyword>
<evidence type="ECO:0000256" key="1">
    <source>
        <dbReference type="ARBA" id="ARBA00001946"/>
    </source>
</evidence>
<dbReference type="SUPFAM" id="SSF51621">
    <property type="entry name" value="Phosphoenolpyruvate/pyruvate domain"/>
    <property type="match status" value="1"/>
</dbReference>
<evidence type="ECO:0000259" key="4">
    <source>
        <dbReference type="Pfam" id="PF03328"/>
    </source>
</evidence>